<proteinExistence type="predicted"/>
<accession>A0ABY4ZVI6</accession>
<keyword evidence="1" id="KW-1133">Transmembrane helix</keyword>
<keyword evidence="1" id="KW-0472">Membrane</keyword>
<dbReference type="Proteomes" id="UP001057520">
    <property type="component" value="Chromosome"/>
</dbReference>
<name>A0ABY4ZVI6_9CAUL</name>
<keyword evidence="1" id="KW-0812">Transmembrane</keyword>
<reference evidence="2 3" key="1">
    <citation type="submission" date="2022-04" db="EMBL/GenBank/DDBJ databases">
        <title>Genome sequence of soybean root-associated Caulobacter segnis RL271.</title>
        <authorList>
            <person name="Longley R."/>
            <person name="Bonito G."/>
            <person name="Trigodet F."/>
            <person name="Crosson S."/>
            <person name="Fiebig A."/>
        </authorList>
    </citation>
    <scope>NUCLEOTIDE SEQUENCE [LARGE SCALE GENOMIC DNA]</scope>
    <source>
        <strain evidence="2 3">RL271</strain>
    </source>
</reference>
<gene>
    <name evidence="2" type="ORF">MZV50_04540</name>
</gene>
<protein>
    <submittedName>
        <fullName evidence="2">Uncharacterized protein</fullName>
    </submittedName>
</protein>
<feature type="transmembrane region" description="Helical" evidence="1">
    <location>
        <begin position="6"/>
        <end position="27"/>
    </location>
</feature>
<evidence type="ECO:0000256" key="1">
    <source>
        <dbReference type="SAM" id="Phobius"/>
    </source>
</evidence>
<evidence type="ECO:0000313" key="2">
    <source>
        <dbReference type="EMBL" id="USQ96842.1"/>
    </source>
</evidence>
<dbReference type="EMBL" id="CP096040">
    <property type="protein sequence ID" value="USQ96842.1"/>
    <property type="molecule type" value="Genomic_DNA"/>
</dbReference>
<feature type="transmembrane region" description="Helical" evidence="1">
    <location>
        <begin position="34"/>
        <end position="54"/>
    </location>
</feature>
<organism evidence="2 3">
    <name type="scientific">Caulobacter segnis</name>
    <dbReference type="NCBI Taxonomy" id="88688"/>
    <lineage>
        <taxon>Bacteria</taxon>
        <taxon>Pseudomonadati</taxon>
        <taxon>Pseudomonadota</taxon>
        <taxon>Alphaproteobacteria</taxon>
        <taxon>Caulobacterales</taxon>
        <taxon>Caulobacteraceae</taxon>
        <taxon>Caulobacter</taxon>
    </lineage>
</organism>
<sequence>MASFGPLHWFIVLFVLALFGIPAAIILKRAGLHPAWVLLGLIPGCLFVGLWIFALARWPVLVNPGAPPPPPKKRWDPA</sequence>
<evidence type="ECO:0000313" key="3">
    <source>
        <dbReference type="Proteomes" id="UP001057520"/>
    </source>
</evidence>
<keyword evidence="3" id="KW-1185">Reference proteome</keyword>